<dbReference type="KEGG" id="aev:EI546_03575"/>
<feature type="chain" id="PRO_5019162889" description="Outer membrane protein beta-barrel domain-containing protein" evidence="1">
    <location>
        <begin position="25"/>
        <end position="237"/>
    </location>
</feature>
<dbReference type="AlphaFoldDB" id="A0A410G0R5"/>
<feature type="signal peptide" evidence="1">
    <location>
        <begin position="1"/>
        <end position="24"/>
    </location>
</feature>
<gene>
    <name evidence="2" type="ORF">EI546_03575</name>
</gene>
<evidence type="ECO:0000313" key="2">
    <source>
        <dbReference type="EMBL" id="QAA80864.1"/>
    </source>
</evidence>
<keyword evidence="1" id="KW-0732">Signal</keyword>
<name>A0A410G0R5_9FLAO</name>
<reference evidence="2 3" key="1">
    <citation type="submission" date="2019-01" db="EMBL/GenBank/DDBJ databases">
        <title>Complete genome sequencing of Aequorivita sp. H23M31.</title>
        <authorList>
            <person name="Bae J.-W."/>
        </authorList>
    </citation>
    <scope>NUCLEOTIDE SEQUENCE [LARGE SCALE GENOMIC DNA]</scope>
    <source>
        <strain evidence="2 3">H23M31</strain>
    </source>
</reference>
<proteinExistence type="predicted"/>
<protein>
    <recommendedName>
        <fullName evidence="4">Outer membrane protein beta-barrel domain-containing protein</fullName>
    </recommendedName>
</protein>
<evidence type="ECO:0008006" key="4">
    <source>
        <dbReference type="Google" id="ProtNLM"/>
    </source>
</evidence>
<dbReference type="OrthoDB" id="976477at2"/>
<sequence>MKSKLLSLLFLGMATSIFSQQNNANENIDPSKPTNLYTQVNVQAELNSYKGFSTYGTRVNFQYDLNPDNLILAEVPLLYNSETKEFGLSDTRVRYFNVRRMNSKTLFALAPFVDIYMPTGKSAHGLGGGTWSLSAGLIAGLGFSKDVSMFPGVSYVYLTESGKSGMQIQSNVSLKFSDKTFVFFNPSAIFINSGVTWQGELDVNQIIIQNKFKANIGWLPNFTDKVNTFRIGVTFFM</sequence>
<dbReference type="RefSeq" id="WP_128249257.1">
    <property type="nucleotide sequence ID" value="NZ_CP034951.1"/>
</dbReference>
<dbReference type="Proteomes" id="UP000285517">
    <property type="component" value="Chromosome"/>
</dbReference>
<keyword evidence="3" id="KW-1185">Reference proteome</keyword>
<organism evidence="2 3">
    <name type="scientific">Aequorivita ciconiae</name>
    <dbReference type="NCBI Taxonomy" id="2494375"/>
    <lineage>
        <taxon>Bacteria</taxon>
        <taxon>Pseudomonadati</taxon>
        <taxon>Bacteroidota</taxon>
        <taxon>Flavobacteriia</taxon>
        <taxon>Flavobacteriales</taxon>
        <taxon>Flavobacteriaceae</taxon>
        <taxon>Aequorivita</taxon>
    </lineage>
</organism>
<evidence type="ECO:0000256" key="1">
    <source>
        <dbReference type="SAM" id="SignalP"/>
    </source>
</evidence>
<accession>A0A410G0R5</accession>
<dbReference type="EMBL" id="CP034951">
    <property type="protein sequence ID" value="QAA80864.1"/>
    <property type="molecule type" value="Genomic_DNA"/>
</dbReference>
<evidence type="ECO:0000313" key="3">
    <source>
        <dbReference type="Proteomes" id="UP000285517"/>
    </source>
</evidence>